<dbReference type="SUPFAM" id="SSF48662">
    <property type="entry name" value="Ribosomal protein L39e"/>
    <property type="match status" value="1"/>
</dbReference>
<evidence type="ECO:0000256" key="1">
    <source>
        <dbReference type="ARBA" id="ARBA00009339"/>
    </source>
</evidence>
<gene>
    <name evidence="4" type="ORF">ECRASSUSDP1_LOCUS24483</name>
</gene>
<dbReference type="Proteomes" id="UP001295684">
    <property type="component" value="Unassembled WGS sequence"/>
</dbReference>
<sequence length="50" mass="6256">MSSKSIRKKLMLAKKLNQNKPLPNWFRFKKNTTIRWNAKRRNWRRTKLKL</sequence>
<dbReference type="GO" id="GO:0022625">
    <property type="term" value="C:cytosolic large ribosomal subunit"/>
    <property type="evidence" value="ECO:0007669"/>
    <property type="project" value="TreeGrafter"/>
</dbReference>
<dbReference type="InterPro" id="IPR023626">
    <property type="entry name" value="Ribosomal_eL39_dom_sf"/>
</dbReference>
<evidence type="ECO:0000256" key="2">
    <source>
        <dbReference type="ARBA" id="ARBA00022980"/>
    </source>
</evidence>
<protein>
    <recommendedName>
        <fullName evidence="6">60S ribosomal protein L39</fullName>
    </recommendedName>
</protein>
<organism evidence="4 5">
    <name type="scientific">Euplotes crassus</name>
    <dbReference type="NCBI Taxonomy" id="5936"/>
    <lineage>
        <taxon>Eukaryota</taxon>
        <taxon>Sar</taxon>
        <taxon>Alveolata</taxon>
        <taxon>Ciliophora</taxon>
        <taxon>Intramacronucleata</taxon>
        <taxon>Spirotrichea</taxon>
        <taxon>Hypotrichia</taxon>
        <taxon>Euplotida</taxon>
        <taxon>Euplotidae</taxon>
        <taxon>Moneuplotes</taxon>
    </lineage>
</organism>
<evidence type="ECO:0000256" key="3">
    <source>
        <dbReference type="ARBA" id="ARBA00023274"/>
    </source>
</evidence>
<dbReference type="GO" id="GO:0003735">
    <property type="term" value="F:structural constituent of ribosome"/>
    <property type="evidence" value="ECO:0007669"/>
    <property type="project" value="InterPro"/>
</dbReference>
<evidence type="ECO:0000313" key="5">
    <source>
        <dbReference type="Proteomes" id="UP001295684"/>
    </source>
</evidence>
<dbReference type="Pfam" id="PF00832">
    <property type="entry name" value="Ribosomal_L39"/>
    <property type="match status" value="1"/>
</dbReference>
<reference evidence="4" key="1">
    <citation type="submission" date="2023-07" db="EMBL/GenBank/DDBJ databases">
        <authorList>
            <consortium name="AG Swart"/>
            <person name="Singh M."/>
            <person name="Singh A."/>
            <person name="Seah K."/>
            <person name="Emmerich C."/>
        </authorList>
    </citation>
    <scope>NUCLEOTIDE SEQUENCE</scope>
    <source>
        <strain evidence="4">DP1</strain>
    </source>
</reference>
<dbReference type="InterPro" id="IPR020083">
    <property type="entry name" value="Ribosomal_eL39_CS"/>
</dbReference>
<proteinExistence type="inferred from homology"/>
<accession>A0AAD1Y1R0</accession>
<comment type="similarity">
    <text evidence="1">Belongs to the eukaryotic ribosomal protein eL39 family.</text>
</comment>
<evidence type="ECO:0008006" key="6">
    <source>
        <dbReference type="Google" id="ProtNLM"/>
    </source>
</evidence>
<dbReference type="Gene3D" id="1.10.1620.10">
    <property type="entry name" value="Ribosomal protein L39e"/>
    <property type="match status" value="1"/>
</dbReference>
<dbReference type="PROSITE" id="PS00051">
    <property type="entry name" value="RIBOSOMAL_L39E"/>
    <property type="match status" value="1"/>
</dbReference>
<dbReference type="EMBL" id="CAMPGE010025213">
    <property type="protein sequence ID" value="CAI2382992.1"/>
    <property type="molecule type" value="Genomic_DNA"/>
</dbReference>
<dbReference type="InterPro" id="IPR000077">
    <property type="entry name" value="Ribosomal_eL39"/>
</dbReference>
<comment type="caution">
    <text evidence="4">The sequence shown here is derived from an EMBL/GenBank/DDBJ whole genome shotgun (WGS) entry which is preliminary data.</text>
</comment>
<dbReference type="PANTHER" id="PTHR19970">
    <property type="entry name" value="RIBOSOMAL PROTEIN L39E"/>
    <property type="match status" value="1"/>
</dbReference>
<keyword evidence="2" id="KW-0689">Ribosomal protein</keyword>
<name>A0AAD1Y1R0_EUPCR</name>
<dbReference type="PANTHER" id="PTHR19970:SF0">
    <property type="entry name" value="LARGE RIBOSOMAL SUBUNIT PROTEIN EL39"/>
    <property type="match status" value="1"/>
</dbReference>
<keyword evidence="3" id="KW-0687">Ribonucleoprotein</keyword>
<keyword evidence="5" id="KW-1185">Reference proteome</keyword>
<evidence type="ECO:0000313" key="4">
    <source>
        <dbReference type="EMBL" id="CAI2382992.1"/>
    </source>
</evidence>
<dbReference type="GO" id="GO:0006412">
    <property type="term" value="P:translation"/>
    <property type="evidence" value="ECO:0007669"/>
    <property type="project" value="InterPro"/>
</dbReference>
<dbReference type="AlphaFoldDB" id="A0AAD1Y1R0"/>
<dbReference type="FunFam" id="1.10.1620.10:FF:000001">
    <property type="entry name" value="60S ribosomal protein-like L39"/>
    <property type="match status" value="1"/>
</dbReference>